<reference evidence="1" key="1">
    <citation type="submission" date="2014-09" db="EMBL/GenBank/DDBJ databases">
        <authorList>
            <person name="Magalhaes I.L.F."/>
            <person name="Oliveira U."/>
            <person name="Santos F.R."/>
            <person name="Vidigal T.H.D.A."/>
            <person name="Brescovit A.D."/>
            <person name="Santos A.J."/>
        </authorList>
    </citation>
    <scope>NUCLEOTIDE SEQUENCE</scope>
    <source>
        <tissue evidence="1">Shoot tissue taken approximately 20 cm above the soil surface</tissue>
    </source>
</reference>
<protein>
    <submittedName>
        <fullName evidence="1">Uncharacterized protein</fullName>
    </submittedName>
</protein>
<dbReference type="AlphaFoldDB" id="A0A0A8Z5M1"/>
<accession>A0A0A8Z5M1</accession>
<proteinExistence type="predicted"/>
<reference evidence="1" key="2">
    <citation type="journal article" date="2015" name="Data Brief">
        <title>Shoot transcriptome of the giant reed, Arundo donax.</title>
        <authorList>
            <person name="Barrero R.A."/>
            <person name="Guerrero F.D."/>
            <person name="Moolhuijzen P."/>
            <person name="Goolsby J.A."/>
            <person name="Tidwell J."/>
            <person name="Bellgard S.E."/>
            <person name="Bellgard M.I."/>
        </authorList>
    </citation>
    <scope>NUCLEOTIDE SEQUENCE</scope>
    <source>
        <tissue evidence="1">Shoot tissue taken approximately 20 cm above the soil surface</tissue>
    </source>
</reference>
<organism evidence="1">
    <name type="scientific">Arundo donax</name>
    <name type="common">Giant reed</name>
    <name type="synonym">Donax arundinaceus</name>
    <dbReference type="NCBI Taxonomy" id="35708"/>
    <lineage>
        <taxon>Eukaryota</taxon>
        <taxon>Viridiplantae</taxon>
        <taxon>Streptophyta</taxon>
        <taxon>Embryophyta</taxon>
        <taxon>Tracheophyta</taxon>
        <taxon>Spermatophyta</taxon>
        <taxon>Magnoliopsida</taxon>
        <taxon>Liliopsida</taxon>
        <taxon>Poales</taxon>
        <taxon>Poaceae</taxon>
        <taxon>PACMAD clade</taxon>
        <taxon>Arundinoideae</taxon>
        <taxon>Arundineae</taxon>
        <taxon>Arundo</taxon>
    </lineage>
</organism>
<sequence length="22" mass="2445">MTHFSIGQIANQLNDQLNPCLS</sequence>
<evidence type="ECO:0000313" key="1">
    <source>
        <dbReference type="EMBL" id="JAD34709.1"/>
    </source>
</evidence>
<dbReference type="EMBL" id="GBRH01263186">
    <property type="protein sequence ID" value="JAD34709.1"/>
    <property type="molecule type" value="Transcribed_RNA"/>
</dbReference>
<name>A0A0A8Z5M1_ARUDO</name>